<evidence type="ECO:0000313" key="2">
    <source>
        <dbReference type="EMBL" id="KAB2637553.1"/>
    </source>
</evidence>
<reference evidence="3" key="2">
    <citation type="submission" date="2019-10" db="EMBL/GenBank/DDBJ databases">
        <title>A de novo genome assembly of a pear dwarfing rootstock.</title>
        <authorList>
            <person name="Wang F."/>
            <person name="Wang J."/>
            <person name="Li S."/>
            <person name="Zhang Y."/>
            <person name="Fang M."/>
            <person name="Ma L."/>
            <person name="Zhao Y."/>
            <person name="Jiang S."/>
        </authorList>
    </citation>
    <scope>NUCLEOTIDE SEQUENCE [LARGE SCALE GENOMIC DNA]</scope>
</reference>
<sequence length="92" mass="10264">MTIFGRVLRTARTWRSSAPLRQTLSPNPPPRAISPDLPFPPRRSATEIEFVKDGSWSPRELDALVSTFGLKLAGAKVEPDERQKNDFATLVC</sequence>
<evidence type="ECO:0000256" key="1">
    <source>
        <dbReference type="SAM" id="MobiDB-lite"/>
    </source>
</evidence>
<dbReference type="AlphaFoldDB" id="A0A5N5IEQ8"/>
<protein>
    <submittedName>
        <fullName evidence="2">Uncharacterized protein</fullName>
    </submittedName>
</protein>
<accession>A0A5N5IEQ8</accession>
<dbReference type="EMBL" id="SMOL01000004">
    <property type="protein sequence ID" value="KAB2637553.1"/>
    <property type="molecule type" value="Genomic_DNA"/>
</dbReference>
<keyword evidence="3" id="KW-1185">Reference proteome</keyword>
<gene>
    <name evidence="2" type="ORF">D8674_028087</name>
</gene>
<dbReference type="Proteomes" id="UP000327157">
    <property type="component" value="Chromosome 5"/>
</dbReference>
<organism evidence="2 3">
    <name type="scientific">Pyrus ussuriensis x Pyrus communis</name>
    <dbReference type="NCBI Taxonomy" id="2448454"/>
    <lineage>
        <taxon>Eukaryota</taxon>
        <taxon>Viridiplantae</taxon>
        <taxon>Streptophyta</taxon>
        <taxon>Embryophyta</taxon>
        <taxon>Tracheophyta</taxon>
        <taxon>Spermatophyta</taxon>
        <taxon>Magnoliopsida</taxon>
        <taxon>eudicotyledons</taxon>
        <taxon>Gunneridae</taxon>
        <taxon>Pentapetalae</taxon>
        <taxon>rosids</taxon>
        <taxon>fabids</taxon>
        <taxon>Rosales</taxon>
        <taxon>Rosaceae</taxon>
        <taxon>Amygdaloideae</taxon>
        <taxon>Maleae</taxon>
        <taxon>Pyrus</taxon>
    </lineage>
</organism>
<comment type="caution">
    <text evidence="2">The sequence shown here is derived from an EMBL/GenBank/DDBJ whole genome shotgun (WGS) entry which is preliminary data.</text>
</comment>
<evidence type="ECO:0000313" key="3">
    <source>
        <dbReference type="Proteomes" id="UP000327157"/>
    </source>
</evidence>
<feature type="region of interest" description="Disordered" evidence="1">
    <location>
        <begin position="18"/>
        <end position="41"/>
    </location>
</feature>
<proteinExistence type="predicted"/>
<feature type="compositionally biased region" description="Pro residues" evidence="1">
    <location>
        <begin position="26"/>
        <end position="41"/>
    </location>
</feature>
<reference evidence="2 3" key="3">
    <citation type="submission" date="2019-11" db="EMBL/GenBank/DDBJ databases">
        <title>A de novo genome assembly of a pear dwarfing rootstock.</title>
        <authorList>
            <person name="Wang F."/>
            <person name="Wang J."/>
            <person name="Li S."/>
            <person name="Zhang Y."/>
            <person name="Fang M."/>
            <person name="Ma L."/>
            <person name="Zhao Y."/>
            <person name="Jiang S."/>
        </authorList>
    </citation>
    <scope>NUCLEOTIDE SEQUENCE [LARGE SCALE GENOMIC DNA]</scope>
    <source>
        <strain evidence="2">S2</strain>
        <tissue evidence="2">Leaf</tissue>
    </source>
</reference>
<reference evidence="2 3" key="1">
    <citation type="submission" date="2019-09" db="EMBL/GenBank/DDBJ databases">
        <authorList>
            <person name="Ou C."/>
        </authorList>
    </citation>
    <scope>NUCLEOTIDE SEQUENCE [LARGE SCALE GENOMIC DNA]</scope>
    <source>
        <strain evidence="2">S2</strain>
        <tissue evidence="2">Leaf</tissue>
    </source>
</reference>
<name>A0A5N5IEQ8_9ROSA</name>